<keyword evidence="4 9" id="KW-0812">Transmembrane</keyword>
<dbReference type="SUPFAM" id="SSF103473">
    <property type="entry name" value="MFS general substrate transporter"/>
    <property type="match status" value="1"/>
</dbReference>
<keyword evidence="5 9" id="KW-1133">Transmembrane helix</keyword>
<dbReference type="GO" id="GO:0005351">
    <property type="term" value="F:carbohydrate:proton symporter activity"/>
    <property type="evidence" value="ECO:0007669"/>
    <property type="project" value="TreeGrafter"/>
</dbReference>
<evidence type="ECO:0000256" key="9">
    <source>
        <dbReference type="SAM" id="Phobius"/>
    </source>
</evidence>
<dbReference type="PROSITE" id="PS50850">
    <property type="entry name" value="MFS"/>
    <property type="match status" value="1"/>
</dbReference>
<feature type="transmembrane region" description="Helical" evidence="9">
    <location>
        <begin position="379"/>
        <end position="398"/>
    </location>
</feature>
<evidence type="ECO:0000256" key="6">
    <source>
        <dbReference type="ARBA" id="ARBA00023136"/>
    </source>
</evidence>
<comment type="caution">
    <text evidence="11">The sequence shown here is derived from an EMBL/GenBank/DDBJ whole genome shotgun (WGS) entry which is preliminary data.</text>
</comment>
<feature type="transmembrane region" description="Helical" evidence="9">
    <location>
        <begin position="58"/>
        <end position="78"/>
    </location>
</feature>
<dbReference type="InterPro" id="IPR020846">
    <property type="entry name" value="MFS_dom"/>
</dbReference>
<reference evidence="11" key="1">
    <citation type="journal article" date="2022" name="G3 (Bethesda)">
        <title>High quality genome of the basidiomycete yeast Dioszegia hungarica PDD-24b-2 isolated from cloud water.</title>
        <authorList>
            <person name="Jarrige D."/>
            <person name="Haridas S."/>
            <person name="Bleykasten-Grosshans C."/>
            <person name="Joly M."/>
            <person name="Nadalig T."/>
            <person name="Sancelme M."/>
            <person name="Vuilleumier S."/>
            <person name="Grigoriev I.V."/>
            <person name="Amato P."/>
            <person name="Bringel F."/>
        </authorList>
    </citation>
    <scope>NUCLEOTIDE SEQUENCE</scope>
    <source>
        <strain evidence="11">PDD-24b-2</strain>
    </source>
</reference>
<organism evidence="11 12">
    <name type="scientific">Dioszegia hungarica</name>
    <dbReference type="NCBI Taxonomy" id="4972"/>
    <lineage>
        <taxon>Eukaryota</taxon>
        <taxon>Fungi</taxon>
        <taxon>Dikarya</taxon>
        <taxon>Basidiomycota</taxon>
        <taxon>Agaricomycotina</taxon>
        <taxon>Tremellomycetes</taxon>
        <taxon>Tremellales</taxon>
        <taxon>Bulleribasidiaceae</taxon>
        <taxon>Dioszegia</taxon>
    </lineage>
</organism>
<dbReference type="AlphaFoldDB" id="A0AA38H8E1"/>
<feature type="transmembrane region" description="Helical" evidence="9">
    <location>
        <begin position="197"/>
        <end position="220"/>
    </location>
</feature>
<evidence type="ECO:0000256" key="1">
    <source>
        <dbReference type="ARBA" id="ARBA00004141"/>
    </source>
</evidence>
<keyword evidence="3 8" id="KW-0813">Transport</keyword>
<evidence type="ECO:0000313" key="12">
    <source>
        <dbReference type="Proteomes" id="UP001164286"/>
    </source>
</evidence>
<dbReference type="FunFam" id="1.20.1250.20:FF:000078">
    <property type="entry name" value="MFS maltose transporter, putative"/>
    <property type="match status" value="1"/>
</dbReference>
<dbReference type="EMBL" id="JAKWFO010000005">
    <property type="protein sequence ID" value="KAI9635316.1"/>
    <property type="molecule type" value="Genomic_DNA"/>
</dbReference>
<dbReference type="GeneID" id="77731926"/>
<dbReference type="NCBIfam" id="TIGR00879">
    <property type="entry name" value="SP"/>
    <property type="match status" value="1"/>
</dbReference>
<dbReference type="PANTHER" id="PTHR48022">
    <property type="entry name" value="PLASTIDIC GLUCOSE TRANSPORTER 4"/>
    <property type="match status" value="1"/>
</dbReference>
<dbReference type="InterPro" id="IPR050360">
    <property type="entry name" value="MFS_Sugar_Transporters"/>
</dbReference>
<feature type="transmembrane region" description="Helical" evidence="9">
    <location>
        <begin position="107"/>
        <end position="126"/>
    </location>
</feature>
<feature type="transmembrane region" description="Helical" evidence="9">
    <location>
        <begin position="351"/>
        <end position="372"/>
    </location>
</feature>
<feature type="transmembrane region" description="Helical" evidence="9">
    <location>
        <begin position="232"/>
        <end position="254"/>
    </location>
</feature>
<feature type="transmembrane region" description="Helical" evidence="9">
    <location>
        <begin position="161"/>
        <end position="185"/>
    </location>
</feature>
<evidence type="ECO:0000256" key="2">
    <source>
        <dbReference type="ARBA" id="ARBA00010992"/>
    </source>
</evidence>
<accession>A0AA38H8E1</accession>
<feature type="transmembrane region" description="Helical" evidence="9">
    <location>
        <begin position="138"/>
        <end position="155"/>
    </location>
</feature>
<feature type="transmembrane region" description="Helical" evidence="9">
    <location>
        <begin position="481"/>
        <end position="499"/>
    </location>
</feature>
<evidence type="ECO:0000256" key="8">
    <source>
        <dbReference type="RuleBase" id="RU003346"/>
    </source>
</evidence>
<proteinExistence type="inferred from homology"/>
<comment type="similarity">
    <text evidence="2 8">Belongs to the major facilitator superfamily. Sugar transporter (TC 2.A.1.1) family.</text>
</comment>
<dbReference type="Gene3D" id="1.20.1250.20">
    <property type="entry name" value="MFS general substrate transporter like domains"/>
    <property type="match status" value="1"/>
</dbReference>
<gene>
    <name evidence="11" type="ORF">MKK02DRAFT_44002</name>
</gene>
<evidence type="ECO:0000256" key="4">
    <source>
        <dbReference type="ARBA" id="ARBA00022692"/>
    </source>
</evidence>
<dbReference type="PANTHER" id="PTHR48022:SF68">
    <property type="entry name" value="MAJOR FACILITATOR SUPERFAMILY (MFS) PROFILE DOMAIN-CONTAINING PROTEIN-RELATED"/>
    <property type="match status" value="1"/>
</dbReference>
<keyword evidence="12" id="KW-1185">Reference proteome</keyword>
<sequence length="555" mass="61063">MSNLVKNHPDSKTTSMGIENAETTYLETIDKHAVDDDIPVSAFKDMSRRDAIWTFRKAILFAVLVAWAAIMDGYLISIPGSIVANKYFIAQFCTVIEGDGKCALDSVYVGAWTAVQSVGQIIGMLSGPITADWLGRKFNLALLTVILTLGVILEIVATNNAVWLCARLFAGWGTGMVQTGIPVYISEIAPPMIRGALIAMYNFWFGVGGFAASIALQIAVGQEGYKNPIYSQFVFIGLMVIAFVIIPESPWYYLNKDQPEKAKAMLKRLYGGIDGYDVEHEYRVLNYEREMQNRFAADAKNASYAEIFRGTNRRRTWVSWLPLQFQGLGGLSFVLSYTTYFFQLAGVADPFLGNVIVKCIQLSAQVISWYNIERFGRRILLLVGGGGMVVFCLAIAAVGTSPNWVPPGGLTIALFCLWTWCYASSCAPIGYVYLAEIATPRLRAKTAGFAAACTAVFGIFTNFVTPILISVQKAGWSFKTGYLFFGFGLVGWIAIFFTIPEVAGRSYAEIDELFEECVPTRQFAKYRTRAQIAKEEVDARAAGLSGRAEVGDVKA</sequence>
<evidence type="ECO:0000259" key="10">
    <source>
        <dbReference type="PROSITE" id="PS50850"/>
    </source>
</evidence>
<evidence type="ECO:0000256" key="3">
    <source>
        <dbReference type="ARBA" id="ARBA00022448"/>
    </source>
</evidence>
<name>A0AA38H8E1_9TREE</name>
<evidence type="ECO:0000256" key="5">
    <source>
        <dbReference type="ARBA" id="ARBA00022989"/>
    </source>
</evidence>
<evidence type="ECO:0000256" key="7">
    <source>
        <dbReference type="ARBA" id="ARBA00049119"/>
    </source>
</evidence>
<comment type="catalytic activity">
    <reaction evidence="7">
        <text>myo-inositol(out) + H(+)(out) = myo-inositol(in) + H(+)(in)</text>
        <dbReference type="Rhea" id="RHEA:60364"/>
        <dbReference type="ChEBI" id="CHEBI:15378"/>
        <dbReference type="ChEBI" id="CHEBI:17268"/>
    </reaction>
</comment>
<dbReference type="InterPro" id="IPR036259">
    <property type="entry name" value="MFS_trans_sf"/>
</dbReference>
<dbReference type="InterPro" id="IPR005828">
    <property type="entry name" value="MFS_sugar_transport-like"/>
</dbReference>
<dbReference type="GO" id="GO:0016020">
    <property type="term" value="C:membrane"/>
    <property type="evidence" value="ECO:0007669"/>
    <property type="project" value="UniProtKB-SubCell"/>
</dbReference>
<dbReference type="RefSeq" id="XP_052945093.1">
    <property type="nucleotide sequence ID" value="XM_053092721.1"/>
</dbReference>
<evidence type="ECO:0000313" key="11">
    <source>
        <dbReference type="EMBL" id="KAI9635316.1"/>
    </source>
</evidence>
<keyword evidence="6 9" id="KW-0472">Membrane</keyword>
<dbReference type="Pfam" id="PF00083">
    <property type="entry name" value="Sugar_tr"/>
    <property type="match status" value="1"/>
</dbReference>
<feature type="transmembrane region" description="Helical" evidence="9">
    <location>
        <begin position="410"/>
        <end position="434"/>
    </location>
</feature>
<feature type="domain" description="Major facilitator superfamily (MFS) profile" evidence="10">
    <location>
        <begin position="58"/>
        <end position="503"/>
    </location>
</feature>
<dbReference type="Proteomes" id="UP001164286">
    <property type="component" value="Unassembled WGS sequence"/>
</dbReference>
<dbReference type="InterPro" id="IPR003663">
    <property type="entry name" value="Sugar/inositol_transpt"/>
</dbReference>
<comment type="subcellular location">
    <subcellularLocation>
        <location evidence="1">Membrane</location>
        <topology evidence="1">Multi-pass membrane protein</topology>
    </subcellularLocation>
</comment>
<feature type="transmembrane region" description="Helical" evidence="9">
    <location>
        <begin position="317"/>
        <end position="339"/>
    </location>
</feature>
<feature type="transmembrane region" description="Helical" evidence="9">
    <location>
        <begin position="446"/>
        <end position="469"/>
    </location>
</feature>
<protein>
    <submittedName>
        <fullName evidence="11">General substrate transporter</fullName>
    </submittedName>
</protein>